<keyword evidence="2" id="KW-0698">rRNA processing</keyword>
<feature type="binding site" evidence="7">
    <location>
        <position position="28"/>
    </location>
    <ligand>
        <name>S-adenosyl-L-methionine</name>
        <dbReference type="ChEBI" id="CHEBI:59789"/>
    </ligand>
</feature>
<dbReference type="EC" id="2.1.1.182" evidence="9"/>
<dbReference type="PROSITE" id="PS51689">
    <property type="entry name" value="SAM_RNA_A_N6_MT"/>
    <property type="match status" value="1"/>
</dbReference>
<dbReference type="EMBL" id="QLTW01000006">
    <property type="protein sequence ID" value="MBT9144395.1"/>
    <property type="molecule type" value="Genomic_DNA"/>
</dbReference>
<dbReference type="SUPFAM" id="SSF53335">
    <property type="entry name" value="S-adenosyl-L-methionine-dependent methyltransferases"/>
    <property type="match status" value="1"/>
</dbReference>
<evidence type="ECO:0000259" key="8">
    <source>
        <dbReference type="SMART" id="SM00650"/>
    </source>
</evidence>
<name>A0A9E2BF12_PSYF1</name>
<dbReference type="GO" id="GO:0052908">
    <property type="term" value="F:16S rRNA (adenine(1518)-N(6)/adenine(1519)-N(6))-dimethyltransferase activity"/>
    <property type="evidence" value="ECO:0007669"/>
    <property type="project" value="UniProtKB-EC"/>
</dbReference>
<feature type="binding site" evidence="7">
    <location>
        <position position="101"/>
    </location>
    <ligand>
        <name>S-adenosyl-L-methionine</name>
        <dbReference type="ChEBI" id="CHEBI:59789"/>
    </ligand>
</feature>
<evidence type="ECO:0000256" key="1">
    <source>
        <dbReference type="ARBA" id="ARBA00022490"/>
    </source>
</evidence>
<evidence type="ECO:0000256" key="2">
    <source>
        <dbReference type="ARBA" id="ARBA00022552"/>
    </source>
</evidence>
<dbReference type="InterPro" id="IPR020598">
    <property type="entry name" value="rRNA_Ade_methylase_Trfase_N"/>
</dbReference>
<accession>A0A9E2BF12</accession>
<keyword evidence="4 7" id="KW-0808">Transferase</keyword>
<evidence type="ECO:0000256" key="4">
    <source>
        <dbReference type="ARBA" id="ARBA00022679"/>
    </source>
</evidence>
<feature type="binding site" evidence="7">
    <location>
        <position position="30"/>
    </location>
    <ligand>
        <name>S-adenosyl-L-methionine</name>
        <dbReference type="ChEBI" id="CHEBI:59789"/>
    </ligand>
</feature>
<dbReference type="Gene3D" id="1.10.8.100">
    <property type="entry name" value="Ribosomal RNA adenine dimethylase-like, domain 2"/>
    <property type="match status" value="1"/>
</dbReference>
<dbReference type="GO" id="GO:0005829">
    <property type="term" value="C:cytosol"/>
    <property type="evidence" value="ECO:0007669"/>
    <property type="project" value="TreeGrafter"/>
</dbReference>
<feature type="binding site" evidence="7">
    <location>
        <position position="55"/>
    </location>
    <ligand>
        <name>S-adenosyl-L-methionine</name>
        <dbReference type="ChEBI" id="CHEBI:59789"/>
    </ligand>
</feature>
<dbReference type="AlphaFoldDB" id="A0A9E2BF12"/>
<evidence type="ECO:0000256" key="5">
    <source>
        <dbReference type="ARBA" id="ARBA00022691"/>
    </source>
</evidence>
<keyword evidence="5 7" id="KW-0949">S-adenosyl-L-methionine</keyword>
<feature type="binding site" evidence="7">
    <location>
        <position position="76"/>
    </location>
    <ligand>
        <name>S-adenosyl-L-methionine</name>
        <dbReference type="ChEBI" id="CHEBI:59789"/>
    </ligand>
</feature>
<feature type="domain" description="Ribosomal RNA adenine methylase transferase N-terminal" evidence="8">
    <location>
        <begin position="35"/>
        <end position="208"/>
    </location>
</feature>
<dbReference type="NCBIfam" id="TIGR00755">
    <property type="entry name" value="ksgA"/>
    <property type="match status" value="1"/>
</dbReference>
<dbReference type="InterPro" id="IPR011530">
    <property type="entry name" value="rRNA_adenine_dimethylase"/>
</dbReference>
<dbReference type="InterPro" id="IPR001737">
    <property type="entry name" value="KsgA/Erm"/>
</dbReference>
<keyword evidence="1" id="KW-0963">Cytoplasm</keyword>
<gene>
    <name evidence="9" type="primary">rsmA_1</name>
    <name evidence="9" type="ORF">DDT42_00236</name>
</gene>
<dbReference type="InterPro" id="IPR029063">
    <property type="entry name" value="SAM-dependent_MTases_sf"/>
</dbReference>
<evidence type="ECO:0000313" key="10">
    <source>
        <dbReference type="Proteomes" id="UP000811545"/>
    </source>
</evidence>
<evidence type="ECO:0000256" key="7">
    <source>
        <dbReference type="PROSITE-ProRule" id="PRU01026"/>
    </source>
</evidence>
<comment type="similarity">
    <text evidence="7">Belongs to the class I-like SAM-binding methyltransferase superfamily. rRNA adenine N(6)-methyltransferase family.</text>
</comment>
<keyword evidence="6 7" id="KW-0694">RNA-binding</keyword>
<evidence type="ECO:0000256" key="6">
    <source>
        <dbReference type="ARBA" id="ARBA00022884"/>
    </source>
</evidence>
<organism evidence="9 10">
    <name type="scientific">Psychracetigena formicireducens</name>
    <dbReference type="NCBI Taxonomy" id="2986056"/>
    <lineage>
        <taxon>Bacteria</taxon>
        <taxon>Bacillati</taxon>
        <taxon>Candidatus Lithacetigenota</taxon>
        <taxon>Candidatus Psychracetigena</taxon>
    </lineage>
</organism>
<dbReference type="Pfam" id="PF00398">
    <property type="entry name" value="RrnaAD"/>
    <property type="match status" value="1"/>
</dbReference>
<dbReference type="SMART" id="SM00650">
    <property type="entry name" value="rADc"/>
    <property type="match status" value="1"/>
</dbReference>
<feature type="binding site" evidence="7">
    <location>
        <position position="124"/>
    </location>
    <ligand>
        <name>S-adenosyl-L-methionine</name>
        <dbReference type="ChEBI" id="CHEBI:59789"/>
    </ligand>
</feature>
<dbReference type="PANTHER" id="PTHR11727:SF7">
    <property type="entry name" value="DIMETHYLADENOSINE TRANSFERASE-RELATED"/>
    <property type="match status" value="1"/>
</dbReference>
<keyword evidence="3 7" id="KW-0489">Methyltransferase</keyword>
<evidence type="ECO:0000256" key="3">
    <source>
        <dbReference type="ARBA" id="ARBA00022603"/>
    </source>
</evidence>
<sequence>MIEPTTFSGLKTLMAYYKLAPQKRKGQNFLIDQNIARKLCFSLNLSEKEPVLEIGGGFLSLSFPLLKAGYNLTTIEVDNSFIPWYLEVKNHYPNFNYLTGDIRKMLPAISAYFDRQVPTHLIGNLPYYLTSHLLFLFLPGKWWKEAIFTIQKEVADRLMAPPGSKQRSPLTLMCEEYTNLKVITDLPPQVFYPPPAVNSRAIFLQRKLEFNLSEEEDSYLRKVIRFSFAKKRKTILNSLSMSSLGLKKEVLTDIFKKATLDLNLRAEDLTLKEFLLLTEILKGSKVVIPEI</sequence>
<dbReference type="PANTHER" id="PTHR11727">
    <property type="entry name" value="DIMETHYLADENOSINE TRANSFERASE"/>
    <property type="match status" value="1"/>
</dbReference>
<dbReference type="InterPro" id="IPR023165">
    <property type="entry name" value="rRNA_Ade_diMease-like_C"/>
</dbReference>
<evidence type="ECO:0000313" key="9">
    <source>
        <dbReference type="EMBL" id="MBT9144395.1"/>
    </source>
</evidence>
<dbReference type="Proteomes" id="UP000811545">
    <property type="component" value="Unassembled WGS sequence"/>
</dbReference>
<proteinExistence type="inferred from homology"/>
<comment type="caution">
    <text evidence="9">The sequence shown here is derived from an EMBL/GenBank/DDBJ whole genome shotgun (WGS) entry which is preliminary data.</text>
</comment>
<reference evidence="9 10" key="1">
    <citation type="journal article" date="2021" name="bioRxiv">
        <title>Unique metabolic strategies in Hadean analogues reveal hints for primordial physiology.</title>
        <authorList>
            <person name="Nobu M.K."/>
            <person name="Nakai R."/>
            <person name="Tamazawa S."/>
            <person name="Mori H."/>
            <person name="Toyoda A."/>
            <person name="Ijiri A."/>
            <person name="Suzuki S."/>
            <person name="Kurokawa K."/>
            <person name="Kamagata Y."/>
            <person name="Tamaki H."/>
        </authorList>
    </citation>
    <scope>NUCLEOTIDE SEQUENCE [LARGE SCALE GENOMIC DNA]</scope>
    <source>
        <strain evidence="9">BS525</strain>
    </source>
</reference>
<dbReference type="GO" id="GO:0003723">
    <property type="term" value="F:RNA binding"/>
    <property type="evidence" value="ECO:0007669"/>
    <property type="project" value="UniProtKB-UniRule"/>
</dbReference>
<dbReference type="Gene3D" id="3.40.50.150">
    <property type="entry name" value="Vaccinia Virus protein VP39"/>
    <property type="match status" value="1"/>
</dbReference>
<protein>
    <submittedName>
        <fullName evidence="9">Ribosomal RNA small subunit methyltransferase A</fullName>
        <ecNumber evidence="9">2.1.1.182</ecNumber>
    </submittedName>
</protein>